<protein>
    <recommendedName>
        <fullName evidence="6">Adenine DNA glycosylase</fullName>
        <ecNumber evidence="5">3.2.2.31</ecNumber>
    </recommendedName>
</protein>
<dbReference type="EC" id="3.2.2.31" evidence="5"/>
<reference evidence="16" key="1">
    <citation type="submission" date="2020-01" db="EMBL/GenBank/DDBJ databases">
        <authorList>
            <person name="Meier V. D."/>
            <person name="Meier V D."/>
        </authorList>
    </citation>
    <scope>NUCLEOTIDE SEQUENCE</scope>
    <source>
        <strain evidence="16">HLG_WM_MAG_06</strain>
    </source>
</reference>
<dbReference type="InterPro" id="IPR003265">
    <property type="entry name" value="HhH-GPD_domain"/>
</dbReference>
<dbReference type="InterPro" id="IPR000445">
    <property type="entry name" value="HhH_motif"/>
</dbReference>
<evidence type="ECO:0000256" key="10">
    <source>
        <dbReference type="ARBA" id="ARBA00022801"/>
    </source>
</evidence>
<keyword evidence="14 16" id="KW-0326">Glycosidase</keyword>
<evidence type="ECO:0000313" key="16">
    <source>
        <dbReference type="EMBL" id="CAA6804185.1"/>
    </source>
</evidence>
<organism evidence="16">
    <name type="scientific">uncultured Sulfurovum sp</name>
    <dbReference type="NCBI Taxonomy" id="269237"/>
    <lineage>
        <taxon>Bacteria</taxon>
        <taxon>Pseudomonadati</taxon>
        <taxon>Campylobacterota</taxon>
        <taxon>Epsilonproteobacteria</taxon>
        <taxon>Campylobacterales</taxon>
        <taxon>Sulfurovaceae</taxon>
        <taxon>Sulfurovum</taxon>
        <taxon>environmental samples</taxon>
    </lineage>
</organism>
<keyword evidence="11" id="KW-0408">Iron</keyword>
<dbReference type="Pfam" id="PF00730">
    <property type="entry name" value="HhH-GPD"/>
    <property type="match status" value="1"/>
</dbReference>
<dbReference type="Pfam" id="PF00633">
    <property type="entry name" value="HHH"/>
    <property type="match status" value="1"/>
</dbReference>
<dbReference type="GO" id="GO:0034039">
    <property type="term" value="F:8-oxo-7,8-dihydroguanine DNA N-glycosylase activity"/>
    <property type="evidence" value="ECO:0007669"/>
    <property type="project" value="TreeGrafter"/>
</dbReference>
<evidence type="ECO:0000256" key="11">
    <source>
        <dbReference type="ARBA" id="ARBA00023004"/>
    </source>
</evidence>
<feature type="domain" description="HhH-GPD" evidence="15">
    <location>
        <begin position="42"/>
        <end position="185"/>
    </location>
</feature>
<dbReference type="GO" id="GO:0032357">
    <property type="term" value="F:oxidized purine DNA binding"/>
    <property type="evidence" value="ECO:0007669"/>
    <property type="project" value="TreeGrafter"/>
</dbReference>
<evidence type="ECO:0000256" key="9">
    <source>
        <dbReference type="ARBA" id="ARBA00022763"/>
    </source>
</evidence>
<dbReference type="EMBL" id="CACVAP010000043">
    <property type="protein sequence ID" value="CAA6804185.1"/>
    <property type="molecule type" value="Genomic_DNA"/>
</dbReference>
<evidence type="ECO:0000259" key="15">
    <source>
        <dbReference type="SMART" id="SM00478"/>
    </source>
</evidence>
<dbReference type="PANTHER" id="PTHR42944:SF1">
    <property type="entry name" value="ADENINE DNA GLYCOSYLASE"/>
    <property type="match status" value="1"/>
</dbReference>
<evidence type="ECO:0000256" key="6">
    <source>
        <dbReference type="ARBA" id="ARBA00022023"/>
    </source>
</evidence>
<evidence type="ECO:0000256" key="8">
    <source>
        <dbReference type="ARBA" id="ARBA00022723"/>
    </source>
</evidence>
<dbReference type="GO" id="GO:0006284">
    <property type="term" value="P:base-excision repair"/>
    <property type="evidence" value="ECO:0007669"/>
    <property type="project" value="InterPro"/>
</dbReference>
<comment type="function">
    <text evidence="3">Adenine glycosylase active on G-A mispairs. MutY also corrects error-prone DNA synthesis past GO lesions which are due to the oxidatively damaged form of guanine: 7,8-dihydro-8-oxoguanine (8-oxo-dGTP).</text>
</comment>
<dbReference type="GO" id="GO:0006298">
    <property type="term" value="P:mismatch repair"/>
    <property type="evidence" value="ECO:0007669"/>
    <property type="project" value="TreeGrafter"/>
</dbReference>
<dbReference type="InterPro" id="IPR023170">
    <property type="entry name" value="HhH_base_excis_C"/>
</dbReference>
<dbReference type="NCBIfam" id="TIGR01084">
    <property type="entry name" value="mutY"/>
    <property type="match status" value="1"/>
</dbReference>
<evidence type="ECO:0000256" key="5">
    <source>
        <dbReference type="ARBA" id="ARBA00012045"/>
    </source>
</evidence>
<name>A0A6S6SMK3_9BACT</name>
<keyword evidence="10 16" id="KW-0378">Hydrolase</keyword>
<dbReference type="GO" id="GO:0035485">
    <property type="term" value="F:adenine/guanine mispair binding"/>
    <property type="evidence" value="ECO:0007669"/>
    <property type="project" value="TreeGrafter"/>
</dbReference>
<keyword evidence="12" id="KW-0411">Iron-sulfur</keyword>
<keyword evidence="7" id="KW-0004">4Fe-4S</keyword>
<dbReference type="InterPro" id="IPR004035">
    <property type="entry name" value="Endouclease-III_FeS-bd_BS"/>
</dbReference>
<dbReference type="PROSITE" id="PS00764">
    <property type="entry name" value="ENDONUCLEASE_III_1"/>
    <property type="match status" value="1"/>
</dbReference>
<dbReference type="PANTHER" id="PTHR42944">
    <property type="entry name" value="ADENINE DNA GLYCOSYLASE"/>
    <property type="match status" value="1"/>
</dbReference>
<comment type="catalytic activity">
    <reaction evidence="1">
        <text>Hydrolyzes free adenine bases from 7,8-dihydro-8-oxoguanine:adenine mismatched double-stranded DNA, leaving an apurinic site.</text>
        <dbReference type="EC" id="3.2.2.31"/>
    </reaction>
</comment>
<evidence type="ECO:0000256" key="12">
    <source>
        <dbReference type="ARBA" id="ARBA00023014"/>
    </source>
</evidence>
<dbReference type="Gene3D" id="1.10.340.30">
    <property type="entry name" value="Hypothetical protein, domain 2"/>
    <property type="match status" value="1"/>
</dbReference>
<dbReference type="GO" id="GO:0000701">
    <property type="term" value="F:purine-specific mismatch base pair DNA N-glycosylase activity"/>
    <property type="evidence" value="ECO:0007669"/>
    <property type="project" value="UniProtKB-EC"/>
</dbReference>
<dbReference type="GO" id="GO:0046872">
    <property type="term" value="F:metal ion binding"/>
    <property type="evidence" value="ECO:0007669"/>
    <property type="project" value="UniProtKB-KW"/>
</dbReference>
<sequence>MKTGKYNIIHQNILTWYAEHGRVTLPWRNTNSAYEIYLSEIMLQQTQVKIVLERFYFQFLEKFPTFKEVATAPVDDVLKAWEGLGYYTRARNLHKTAIDTEGNLPNTAEELEKLSGIGKSTAHAVACFAFDEALPILDANVKRILYRFFAVESCNDKKLWELAYALYDKNNAYIYNQTMMDIGSAICTHKNPLCNTCPFSSLCQGKENPLSYPEKKKKKKKPIRKRTLVIYYKEDKYALNQNSERLLSGLWGFKQEEDFEMITNATSLGDFKQHYTHFTLEASVVLLKDKEQKSYFSIEEIHDLALSGADRKALALLESYCQ</sequence>
<keyword evidence="8" id="KW-0479">Metal-binding</keyword>
<evidence type="ECO:0000256" key="3">
    <source>
        <dbReference type="ARBA" id="ARBA00002933"/>
    </source>
</evidence>
<dbReference type="SUPFAM" id="SSF55811">
    <property type="entry name" value="Nudix"/>
    <property type="match status" value="1"/>
</dbReference>
<dbReference type="InterPro" id="IPR004036">
    <property type="entry name" value="Endonuclease-III-like_CS2"/>
</dbReference>
<dbReference type="PROSITE" id="PS01155">
    <property type="entry name" value="ENDONUCLEASE_III_2"/>
    <property type="match status" value="1"/>
</dbReference>
<dbReference type="InterPro" id="IPR011257">
    <property type="entry name" value="DNA_glycosylase"/>
</dbReference>
<dbReference type="InterPro" id="IPR044298">
    <property type="entry name" value="MIG/MutY"/>
</dbReference>
<dbReference type="CDD" id="cd00056">
    <property type="entry name" value="ENDO3c"/>
    <property type="match status" value="1"/>
</dbReference>
<gene>
    <name evidence="16" type="ORF">HELGO_WM14199</name>
</gene>
<comment type="cofactor">
    <cofactor evidence="2">
        <name>[4Fe-4S] cluster</name>
        <dbReference type="ChEBI" id="CHEBI:49883"/>
    </cofactor>
</comment>
<dbReference type="InterPro" id="IPR005760">
    <property type="entry name" value="A/G_AdeGlyc_MutY"/>
</dbReference>
<proteinExistence type="inferred from homology"/>
<keyword evidence="9" id="KW-0227">DNA damage</keyword>
<dbReference type="InterPro" id="IPR003651">
    <property type="entry name" value="Endonuclease3_FeS-loop_motif"/>
</dbReference>
<dbReference type="InterPro" id="IPR015797">
    <property type="entry name" value="NUDIX_hydrolase-like_dom_sf"/>
</dbReference>
<dbReference type="AlphaFoldDB" id="A0A6S6SMK3"/>
<evidence type="ECO:0000256" key="7">
    <source>
        <dbReference type="ARBA" id="ARBA00022485"/>
    </source>
</evidence>
<evidence type="ECO:0000256" key="1">
    <source>
        <dbReference type="ARBA" id="ARBA00000843"/>
    </source>
</evidence>
<dbReference type="SMART" id="SM00478">
    <property type="entry name" value="ENDO3c"/>
    <property type="match status" value="1"/>
</dbReference>
<dbReference type="SUPFAM" id="SSF48150">
    <property type="entry name" value="DNA-glycosylase"/>
    <property type="match status" value="1"/>
</dbReference>
<evidence type="ECO:0000256" key="14">
    <source>
        <dbReference type="ARBA" id="ARBA00023295"/>
    </source>
</evidence>
<evidence type="ECO:0000256" key="4">
    <source>
        <dbReference type="ARBA" id="ARBA00008343"/>
    </source>
</evidence>
<dbReference type="GO" id="GO:0051539">
    <property type="term" value="F:4 iron, 4 sulfur cluster binding"/>
    <property type="evidence" value="ECO:0007669"/>
    <property type="project" value="UniProtKB-KW"/>
</dbReference>
<comment type="similarity">
    <text evidence="4">Belongs to the Nth/MutY family.</text>
</comment>
<keyword evidence="13" id="KW-0234">DNA repair</keyword>
<accession>A0A6S6SMK3</accession>
<dbReference type="Gene3D" id="1.10.1670.10">
    <property type="entry name" value="Helix-hairpin-Helix base-excision DNA repair enzymes (C-terminal)"/>
    <property type="match status" value="1"/>
</dbReference>
<evidence type="ECO:0000256" key="13">
    <source>
        <dbReference type="ARBA" id="ARBA00023204"/>
    </source>
</evidence>
<evidence type="ECO:0000256" key="2">
    <source>
        <dbReference type="ARBA" id="ARBA00001966"/>
    </source>
</evidence>
<dbReference type="SMART" id="SM00525">
    <property type="entry name" value="FES"/>
    <property type="match status" value="1"/>
</dbReference>